<dbReference type="GO" id="GO:0031982">
    <property type="term" value="C:vesicle"/>
    <property type="evidence" value="ECO:0007669"/>
    <property type="project" value="TreeGrafter"/>
</dbReference>
<feature type="domain" description="C2 tensin-type" evidence="1">
    <location>
        <begin position="81"/>
        <end position="211"/>
    </location>
</feature>
<reference evidence="2" key="1">
    <citation type="submission" date="2025-08" db="UniProtKB">
        <authorList>
            <consortium name="Ensembl"/>
        </authorList>
    </citation>
    <scope>IDENTIFICATION</scope>
</reference>
<dbReference type="Proteomes" id="UP000694420">
    <property type="component" value="Unplaced"/>
</dbReference>
<accession>A0A8C6ZR80</accession>
<name>A0A8C6ZR80_NOTPE</name>
<dbReference type="Ensembl" id="ENSNPET00000018351.1">
    <property type="protein sequence ID" value="ENSNPEP00000017904.1"/>
    <property type="gene ID" value="ENSNPEG00000013327.1"/>
</dbReference>
<organism evidence="2 3">
    <name type="scientific">Nothoprocta perdicaria</name>
    <name type="common">Chilean tinamou</name>
    <name type="synonym">Crypturus perdicarius</name>
    <dbReference type="NCBI Taxonomy" id="30464"/>
    <lineage>
        <taxon>Eukaryota</taxon>
        <taxon>Metazoa</taxon>
        <taxon>Chordata</taxon>
        <taxon>Craniata</taxon>
        <taxon>Vertebrata</taxon>
        <taxon>Euteleostomi</taxon>
        <taxon>Archelosauria</taxon>
        <taxon>Archosauria</taxon>
        <taxon>Dinosauria</taxon>
        <taxon>Saurischia</taxon>
        <taxon>Theropoda</taxon>
        <taxon>Coelurosauria</taxon>
        <taxon>Aves</taxon>
        <taxon>Palaeognathae</taxon>
        <taxon>Tinamiformes</taxon>
        <taxon>Tinamidae</taxon>
        <taxon>Nothoprocta</taxon>
    </lineage>
</organism>
<dbReference type="SUPFAM" id="SSF52799">
    <property type="entry name" value="(Phosphotyrosine protein) phosphatases II"/>
    <property type="match status" value="1"/>
</dbReference>
<dbReference type="InterPro" id="IPR029021">
    <property type="entry name" value="Prot-tyrosine_phosphatase-like"/>
</dbReference>
<reference evidence="2" key="2">
    <citation type="submission" date="2025-09" db="UniProtKB">
        <authorList>
            <consortium name="Ensembl"/>
        </authorList>
    </citation>
    <scope>IDENTIFICATION</scope>
</reference>
<evidence type="ECO:0000313" key="3">
    <source>
        <dbReference type="Proteomes" id="UP000694420"/>
    </source>
</evidence>
<dbReference type="AlphaFoldDB" id="A0A8C6ZR80"/>
<dbReference type="InterPro" id="IPR014020">
    <property type="entry name" value="Tensin_C2-dom"/>
</dbReference>
<dbReference type="PANTHER" id="PTHR23172">
    <property type="entry name" value="AUXILIN/CYCLIN G-ASSOCIATED KINASE-RELATED"/>
    <property type="match status" value="1"/>
</dbReference>
<evidence type="ECO:0000259" key="1">
    <source>
        <dbReference type="PROSITE" id="PS51182"/>
    </source>
</evidence>
<dbReference type="InterPro" id="IPR035892">
    <property type="entry name" value="C2_domain_sf"/>
</dbReference>
<dbReference type="GO" id="GO:0030276">
    <property type="term" value="F:clathrin binding"/>
    <property type="evidence" value="ECO:0007669"/>
    <property type="project" value="TreeGrafter"/>
</dbReference>
<dbReference type="PROSITE" id="PS51182">
    <property type="entry name" value="C2_TENSIN"/>
    <property type="match status" value="1"/>
</dbReference>
<dbReference type="SUPFAM" id="SSF49562">
    <property type="entry name" value="C2 domain (Calcium/lipid-binding domain, CaLB)"/>
    <property type="match status" value="1"/>
</dbReference>
<dbReference type="GO" id="GO:0005737">
    <property type="term" value="C:cytoplasm"/>
    <property type="evidence" value="ECO:0007669"/>
    <property type="project" value="TreeGrafter"/>
</dbReference>
<dbReference type="GO" id="GO:0072583">
    <property type="term" value="P:clathrin-dependent endocytosis"/>
    <property type="evidence" value="ECO:0007669"/>
    <property type="project" value="TreeGrafter"/>
</dbReference>
<evidence type="ECO:0000313" key="2">
    <source>
        <dbReference type="Ensembl" id="ENSNPEP00000017904.1"/>
    </source>
</evidence>
<protein>
    <submittedName>
        <fullName evidence="2">Cyclin G associated kinase</fullName>
    </submittedName>
</protein>
<dbReference type="Gene3D" id="3.90.190.10">
    <property type="entry name" value="Protein tyrosine phosphatase superfamily"/>
    <property type="match status" value="1"/>
</dbReference>
<dbReference type="Gene3D" id="2.60.40.1110">
    <property type="match status" value="1"/>
</dbReference>
<dbReference type="SMART" id="SM01326">
    <property type="entry name" value="PTEN_C2"/>
    <property type="match status" value="1"/>
</dbReference>
<sequence length="228" mass="26023">MHLWLKQDQKNVCIVHCLDGRAASAVVVCSFLCFCRLFTTAEAAVYMFSMKRCPPGIWPSHKRYIEYMCDMMAEEPIIPHSKPIVVKSITMTPVPLFSKQRNGCRPFCEVYVGDERFKIEDGKAIIPLGITVQGDVLIVIYHARSTLGGRLQAKVMTNFTKPFCRPLLIFHTGFVPRNATTVKFAKYDLDACDIQEKYPDLFQVNLEVEVEPRDRPSKQLLPFSGLER</sequence>
<gene>
    <name evidence="2" type="primary">GAK</name>
</gene>
<dbReference type="Pfam" id="PF10409">
    <property type="entry name" value="PTEN_C2"/>
    <property type="match status" value="1"/>
</dbReference>
<dbReference type="PANTHER" id="PTHR23172:SF34">
    <property type="entry name" value="CYCLIN-G-ASSOCIATED KINASE"/>
    <property type="match status" value="1"/>
</dbReference>
<proteinExistence type="predicted"/>
<keyword evidence="3" id="KW-1185">Reference proteome</keyword>
<dbReference type="GO" id="GO:0072318">
    <property type="term" value="P:clathrin coat disassembly"/>
    <property type="evidence" value="ECO:0007669"/>
    <property type="project" value="TreeGrafter"/>
</dbReference>
<dbReference type="FunFam" id="2.60.40.1110:FF:000001">
    <property type="entry name" value="cyclin-G-associated kinase isoform X2"/>
    <property type="match status" value="1"/>
</dbReference>